<protein>
    <submittedName>
        <fullName evidence="2">Transporter</fullName>
    </submittedName>
</protein>
<feature type="transmembrane region" description="Helical" evidence="1">
    <location>
        <begin position="89"/>
        <end position="110"/>
    </location>
</feature>
<name>A0ABQ0PJX9_9PROT</name>
<feature type="transmembrane region" description="Helical" evidence="1">
    <location>
        <begin position="182"/>
        <end position="201"/>
    </location>
</feature>
<evidence type="ECO:0000313" key="3">
    <source>
        <dbReference type="Proteomes" id="UP001061452"/>
    </source>
</evidence>
<feature type="transmembrane region" description="Helical" evidence="1">
    <location>
        <begin position="233"/>
        <end position="251"/>
    </location>
</feature>
<dbReference type="NCBIfam" id="TIGR03082">
    <property type="entry name" value="Gneg_AbrB_dup"/>
    <property type="match status" value="2"/>
</dbReference>
<keyword evidence="1" id="KW-1133">Transmembrane helix</keyword>
<dbReference type="PANTHER" id="PTHR38457">
    <property type="entry name" value="REGULATOR ABRB-RELATED"/>
    <property type="match status" value="1"/>
</dbReference>
<feature type="transmembrane region" description="Helical" evidence="1">
    <location>
        <begin position="263"/>
        <end position="285"/>
    </location>
</feature>
<dbReference type="EMBL" id="BAQJ01000034">
    <property type="protein sequence ID" value="GBQ68457.1"/>
    <property type="molecule type" value="Genomic_DNA"/>
</dbReference>
<evidence type="ECO:0000256" key="1">
    <source>
        <dbReference type="SAM" id="Phobius"/>
    </source>
</evidence>
<keyword evidence="1" id="KW-0472">Membrane</keyword>
<comment type="caution">
    <text evidence="2">The sequence shown here is derived from an EMBL/GenBank/DDBJ whole genome shotgun (WGS) entry which is preliminary data.</text>
</comment>
<evidence type="ECO:0000313" key="2">
    <source>
        <dbReference type="EMBL" id="GBQ68457.1"/>
    </source>
</evidence>
<feature type="transmembrane region" description="Helical" evidence="1">
    <location>
        <begin position="152"/>
        <end position="170"/>
    </location>
</feature>
<dbReference type="PIRSF" id="PIRSF038991">
    <property type="entry name" value="Protein_AbrB"/>
    <property type="match status" value="1"/>
</dbReference>
<keyword evidence="1" id="KW-0812">Transmembrane</keyword>
<feature type="transmembrane region" description="Helical" evidence="1">
    <location>
        <begin position="122"/>
        <end position="140"/>
    </location>
</feature>
<keyword evidence="3" id="KW-1185">Reference proteome</keyword>
<dbReference type="PANTHER" id="PTHR38457:SF1">
    <property type="entry name" value="REGULATOR ABRB-RELATED"/>
    <property type="match status" value="1"/>
</dbReference>
<gene>
    <name evidence="2" type="ORF">AA0521_1247</name>
</gene>
<sequence length="393" mass="41044">MRVGPSAWLLTGRWGLLALLSLVFGMLLAVLRLSAAPLLGPLGAAVVLATRGSAVRIPRWAFLGAQGVVGVMIASYLSASIFHEMAASWPVFVAGTFSTLSAAALLGWLLTRSRLLPGNTAIWGSSPGAATVMTLMAESYGADMRLVAFMQYLRVACCAVIAAVVARVAGTPSAPLVVAQTLSWQGALLALVIALAGSAVGTRLRVPAGGLLVPMGIGMAARLGAHLPIEQPHFLLVAAYVLVGWGIGMRFTPDVLAYAGRVFPRVLGSILALIAVCGGFALILARLAHVDLLTAYLATSPGGADSVSIIASTTKVDMPFVIAMQVARFFCVLVTGPALARFLSRRSSGKGQRDVSQEIHGKWAKRRRGLLKTNATDPALANPLALRRDDNFG</sequence>
<dbReference type="InterPro" id="IPR017516">
    <property type="entry name" value="AbrB_dup"/>
</dbReference>
<dbReference type="Pfam" id="PF05145">
    <property type="entry name" value="AbrB"/>
    <property type="match status" value="1"/>
</dbReference>
<dbReference type="RefSeq" id="WP_264996603.1">
    <property type="nucleotide sequence ID" value="NZ_BAQJ01000034.1"/>
</dbReference>
<feature type="transmembrane region" description="Helical" evidence="1">
    <location>
        <begin position="59"/>
        <end position="77"/>
    </location>
</feature>
<accession>A0ABQ0PJX9</accession>
<dbReference type="InterPro" id="IPR007820">
    <property type="entry name" value="AbrB_fam"/>
</dbReference>
<feature type="transmembrane region" description="Helical" evidence="1">
    <location>
        <begin position="322"/>
        <end position="343"/>
    </location>
</feature>
<proteinExistence type="predicted"/>
<reference evidence="2" key="1">
    <citation type="submission" date="2013-04" db="EMBL/GenBank/DDBJ databases">
        <title>The genome sequencing project of 58 acetic acid bacteria.</title>
        <authorList>
            <person name="Okamoto-Kainuma A."/>
            <person name="Ishikawa M."/>
            <person name="Umino S."/>
            <person name="Koizumi Y."/>
            <person name="Shiwa Y."/>
            <person name="Yoshikawa H."/>
            <person name="Matsutani M."/>
            <person name="Matsushita K."/>
        </authorList>
    </citation>
    <scope>NUCLEOTIDE SEQUENCE</scope>
    <source>
        <strain evidence="2">NRIC 0521</strain>
    </source>
</reference>
<dbReference type="Proteomes" id="UP001061452">
    <property type="component" value="Unassembled WGS sequence"/>
</dbReference>
<organism evidence="2 3">
    <name type="scientific">Komagataeibacter intermedius NRIC 0521</name>
    <dbReference type="NCBI Taxonomy" id="1307934"/>
    <lineage>
        <taxon>Bacteria</taxon>
        <taxon>Pseudomonadati</taxon>
        <taxon>Pseudomonadota</taxon>
        <taxon>Alphaproteobacteria</taxon>
        <taxon>Acetobacterales</taxon>
        <taxon>Acetobacteraceae</taxon>
        <taxon>Komagataeibacter</taxon>
    </lineage>
</organism>